<organism evidence="6 7">
    <name type="scientific">Plasmodium inui San Antonio 1</name>
    <dbReference type="NCBI Taxonomy" id="1237626"/>
    <lineage>
        <taxon>Eukaryota</taxon>
        <taxon>Sar</taxon>
        <taxon>Alveolata</taxon>
        <taxon>Apicomplexa</taxon>
        <taxon>Aconoidasida</taxon>
        <taxon>Haemosporida</taxon>
        <taxon>Plasmodiidae</taxon>
        <taxon>Plasmodium</taxon>
        <taxon>Plasmodium (Plasmodium)</taxon>
    </lineage>
</organism>
<evidence type="ECO:0000259" key="5">
    <source>
        <dbReference type="Pfam" id="PF03435"/>
    </source>
</evidence>
<dbReference type="InterPro" id="IPR051276">
    <property type="entry name" value="Saccharopine_DH-like_oxidrdct"/>
</dbReference>
<dbReference type="GO" id="GO:0009247">
    <property type="term" value="P:glycolipid biosynthetic process"/>
    <property type="evidence" value="ECO:0007669"/>
    <property type="project" value="TreeGrafter"/>
</dbReference>
<dbReference type="AlphaFoldDB" id="W7ACB7"/>
<feature type="region of interest" description="Disordered" evidence="4">
    <location>
        <begin position="363"/>
        <end position="384"/>
    </location>
</feature>
<accession>W7ACB7</accession>
<feature type="domain" description="Saccharopine dehydrogenase NADP binding" evidence="5">
    <location>
        <begin position="8"/>
        <end position="122"/>
    </location>
</feature>
<dbReference type="PANTHER" id="PTHR12286">
    <property type="entry name" value="SACCHAROPINE DEHYDROGENASE-LIKE OXIDOREDUCTASE"/>
    <property type="match status" value="1"/>
</dbReference>
<dbReference type="GO" id="GO:0006412">
    <property type="term" value="P:translation"/>
    <property type="evidence" value="ECO:0007669"/>
    <property type="project" value="InterPro"/>
</dbReference>
<dbReference type="Proteomes" id="UP000030640">
    <property type="component" value="Unassembled WGS sequence"/>
</dbReference>
<protein>
    <recommendedName>
        <fullName evidence="5">Saccharopine dehydrogenase NADP binding domain-containing protein</fullName>
    </recommendedName>
</protein>
<dbReference type="Gene3D" id="3.40.50.720">
    <property type="entry name" value="NAD(P)-binding Rossmann-like Domain"/>
    <property type="match status" value="1"/>
</dbReference>
<keyword evidence="7" id="KW-1185">Reference proteome</keyword>
<evidence type="ECO:0000256" key="2">
    <source>
        <dbReference type="ARBA" id="ARBA00023274"/>
    </source>
</evidence>
<dbReference type="RefSeq" id="XP_008816530.1">
    <property type="nucleotide sequence ID" value="XM_008818308.1"/>
</dbReference>
<dbReference type="GO" id="GO:0003735">
    <property type="term" value="F:structural constituent of ribosome"/>
    <property type="evidence" value="ECO:0007669"/>
    <property type="project" value="InterPro"/>
</dbReference>
<evidence type="ECO:0000313" key="7">
    <source>
        <dbReference type="Proteomes" id="UP000030640"/>
    </source>
</evidence>
<sequence length="491" mass="55347">MDGKKYDILLLGSTGYTGQMILEYLLKNYQERISSGDVKLLCAVRSTEKFSDILLRMKEKEGVTCSEKIETKQCDVGNYDSILSCCSMCRVVISAVGPYATYGYNIVKACVEGNSHYVDLCGEHTFMLSIYKEFNEIAKKKKIKIIHSASFISAISDLGTFIIQEEFLKRYKQPCSYIRIRLSAEGSELRTVGKTTIKSILQFRKDVQDGYNEHYLCEGKYDKVMNDEVSSYLLEKEKKEKSFFDYEEEFGYCFRTVYSKAEEAYVLWSNYLLNYRYGKNLIVSYQQYDAHLTTPMYVLRKMLSTVKNVFSSVVAFALRPFGLANYLAGKYVDWLHTPKTANELRRAFWTCAVVGQSYVGVSSSSEDANGGNNPAEGSHSKGGNQERKIFLHLSGKNEDPGYVLSAKIISESGLSLLESTLPHTFGVLSVSVGLGKVHGSLARAGKVKNQTPKVPKVSKRKKLTGRAKKRQLYNRRFSDGTGRKKGPNSKL</sequence>
<dbReference type="GO" id="GO:0005811">
    <property type="term" value="C:lipid droplet"/>
    <property type="evidence" value="ECO:0007669"/>
    <property type="project" value="TreeGrafter"/>
</dbReference>
<keyword evidence="1" id="KW-0689">Ribosomal protein</keyword>
<dbReference type="OrthoDB" id="10268090at2759"/>
<dbReference type="SUPFAM" id="SSF51735">
    <property type="entry name" value="NAD(P)-binding Rossmann-fold domains"/>
    <property type="match status" value="1"/>
</dbReference>
<dbReference type="Pfam" id="PF04758">
    <property type="entry name" value="Ribosomal_S30"/>
    <property type="match status" value="1"/>
</dbReference>
<comment type="similarity">
    <text evidence="3">Belongs to the saccharopine dehydrogenase family.</text>
</comment>
<dbReference type="Pfam" id="PF03435">
    <property type="entry name" value="Sacchrp_dh_NADP"/>
    <property type="match status" value="1"/>
</dbReference>
<feature type="compositionally biased region" description="Basic residues" evidence="4">
    <location>
        <begin position="456"/>
        <end position="473"/>
    </location>
</feature>
<dbReference type="InterPro" id="IPR036291">
    <property type="entry name" value="NAD(P)-bd_dom_sf"/>
</dbReference>
<dbReference type="GO" id="GO:0005886">
    <property type="term" value="C:plasma membrane"/>
    <property type="evidence" value="ECO:0007669"/>
    <property type="project" value="TreeGrafter"/>
</dbReference>
<feature type="region of interest" description="Disordered" evidence="4">
    <location>
        <begin position="446"/>
        <end position="491"/>
    </location>
</feature>
<dbReference type="VEuPathDB" id="PlasmoDB:C922_02709"/>
<dbReference type="GO" id="GO:0005840">
    <property type="term" value="C:ribosome"/>
    <property type="evidence" value="ECO:0007669"/>
    <property type="project" value="UniProtKB-KW"/>
</dbReference>
<dbReference type="GO" id="GO:0005739">
    <property type="term" value="C:mitochondrion"/>
    <property type="evidence" value="ECO:0007669"/>
    <property type="project" value="TreeGrafter"/>
</dbReference>
<dbReference type="EMBL" id="KI965469">
    <property type="protein sequence ID" value="EUD66724.1"/>
    <property type="molecule type" value="Genomic_DNA"/>
</dbReference>
<evidence type="ECO:0000256" key="3">
    <source>
        <dbReference type="ARBA" id="ARBA00038048"/>
    </source>
</evidence>
<gene>
    <name evidence="6" type="ORF">C922_02709</name>
</gene>
<keyword evidence="2" id="KW-0687">Ribonucleoprotein</keyword>
<dbReference type="PANTHER" id="PTHR12286:SF5">
    <property type="entry name" value="SACCHAROPINE DEHYDROGENASE-LIKE OXIDOREDUCTASE"/>
    <property type="match status" value="1"/>
</dbReference>
<proteinExistence type="inferred from homology"/>
<evidence type="ECO:0000256" key="1">
    <source>
        <dbReference type="ARBA" id="ARBA00022980"/>
    </source>
</evidence>
<name>W7ACB7_9APIC</name>
<dbReference type="GO" id="GO:1990904">
    <property type="term" value="C:ribonucleoprotein complex"/>
    <property type="evidence" value="ECO:0007669"/>
    <property type="project" value="UniProtKB-KW"/>
</dbReference>
<dbReference type="InterPro" id="IPR006846">
    <property type="entry name" value="Ribosomal_eS30"/>
</dbReference>
<dbReference type="GeneID" id="20037983"/>
<evidence type="ECO:0000256" key="4">
    <source>
        <dbReference type="SAM" id="MobiDB-lite"/>
    </source>
</evidence>
<dbReference type="InterPro" id="IPR005097">
    <property type="entry name" value="Sacchrp_dh_NADP-bd"/>
</dbReference>
<evidence type="ECO:0000313" key="6">
    <source>
        <dbReference type="EMBL" id="EUD66724.1"/>
    </source>
</evidence>
<reference evidence="6 7" key="1">
    <citation type="submission" date="2013-02" db="EMBL/GenBank/DDBJ databases">
        <title>The Genome Sequence of Plasmodium inui San Antonio 1.</title>
        <authorList>
            <consortium name="The Broad Institute Genome Sequencing Platform"/>
            <consortium name="The Broad Institute Genome Sequencing Center for Infectious Disease"/>
            <person name="Neafsey D."/>
            <person name="Cheeseman I."/>
            <person name="Volkman S."/>
            <person name="Adams J."/>
            <person name="Walker B."/>
            <person name="Young S.K."/>
            <person name="Zeng Q."/>
            <person name="Gargeya S."/>
            <person name="Fitzgerald M."/>
            <person name="Haas B."/>
            <person name="Abouelleil A."/>
            <person name="Alvarado L."/>
            <person name="Arachchi H.M."/>
            <person name="Berlin A.M."/>
            <person name="Chapman S.B."/>
            <person name="Dewar J."/>
            <person name="Goldberg J."/>
            <person name="Griggs A."/>
            <person name="Gujja S."/>
            <person name="Hansen M."/>
            <person name="Howarth C."/>
            <person name="Imamovic A."/>
            <person name="Larimer J."/>
            <person name="McCowan C."/>
            <person name="Murphy C."/>
            <person name="Neiman D."/>
            <person name="Pearson M."/>
            <person name="Priest M."/>
            <person name="Roberts A."/>
            <person name="Saif S."/>
            <person name="Shea T."/>
            <person name="Sisk P."/>
            <person name="Sykes S."/>
            <person name="Wortman J."/>
            <person name="Nusbaum C."/>
            <person name="Birren B."/>
        </authorList>
    </citation>
    <scope>NUCLEOTIDE SEQUENCE [LARGE SCALE GENOMIC DNA]</scope>
    <source>
        <strain evidence="6 7">San Antonio 1</strain>
    </source>
</reference>